<proteinExistence type="inferred from homology"/>
<evidence type="ECO:0000256" key="2">
    <source>
        <dbReference type="ARBA" id="ARBA00022553"/>
    </source>
</evidence>
<dbReference type="InterPro" id="IPR007651">
    <property type="entry name" value="Lipin_N"/>
</dbReference>
<dbReference type="InterPro" id="IPR036412">
    <property type="entry name" value="HAD-like_sf"/>
</dbReference>
<comment type="similarity">
    <text evidence="1">Belongs to the lipin family.</text>
</comment>
<dbReference type="InterPro" id="IPR057124">
    <property type="entry name" value="Ned1-like_M"/>
</dbReference>
<dbReference type="PANTHER" id="PTHR12181">
    <property type="entry name" value="LIPIN"/>
    <property type="match status" value="1"/>
</dbReference>
<dbReference type="SUPFAM" id="SSF56784">
    <property type="entry name" value="HAD-like"/>
    <property type="match status" value="1"/>
</dbReference>
<feature type="compositionally biased region" description="Polar residues" evidence="3">
    <location>
        <begin position="98"/>
        <end position="108"/>
    </location>
</feature>
<evidence type="ECO:0000256" key="3">
    <source>
        <dbReference type="SAM" id="MobiDB-lite"/>
    </source>
</evidence>
<dbReference type="Gene3D" id="3.40.50.1000">
    <property type="entry name" value="HAD superfamily/HAD-like"/>
    <property type="match status" value="1"/>
</dbReference>
<reference evidence="5" key="1">
    <citation type="journal article" date="2020" name="Stud. Mycol.">
        <title>101 Dothideomycetes genomes: a test case for predicting lifestyles and emergence of pathogens.</title>
        <authorList>
            <person name="Haridas S."/>
            <person name="Albert R."/>
            <person name="Binder M."/>
            <person name="Bloem J."/>
            <person name="Labutti K."/>
            <person name="Salamov A."/>
            <person name="Andreopoulos B."/>
            <person name="Baker S."/>
            <person name="Barry K."/>
            <person name="Bills G."/>
            <person name="Bluhm B."/>
            <person name="Cannon C."/>
            <person name="Castanera R."/>
            <person name="Culley D."/>
            <person name="Daum C."/>
            <person name="Ezra D."/>
            <person name="Gonzalez J."/>
            <person name="Henrissat B."/>
            <person name="Kuo A."/>
            <person name="Liang C."/>
            <person name="Lipzen A."/>
            <person name="Lutzoni F."/>
            <person name="Magnuson J."/>
            <person name="Mondo S."/>
            <person name="Nolan M."/>
            <person name="Ohm R."/>
            <person name="Pangilinan J."/>
            <person name="Park H.-J."/>
            <person name="Ramirez L."/>
            <person name="Alfaro M."/>
            <person name="Sun H."/>
            <person name="Tritt A."/>
            <person name="Yoshinaga Y."/>
            <person name="Zwiers L.-H."/>
            <person name="Turgeon B."/>
            <person name="Goodwin S."/>
            <person name="Spatafora J."/>
            <person name="Crous P."/>
            <person name="Grigoriev I."/>
        </authorList>
    </citation>
    <scope>NUCLEOTIDE SEQUENCE</scope>
    <source>
        <strain evidence="5">CBS 262.69</strain>
    </source>
</reference>
<dbReference type="GO" id="GO:0008195">
    <property type="term" value="F:phosphatidate phosphatase activity"/>
    <property type="evidence" value="ECO:0007669"/>
    <property type="project" value="TreeGrafter"/>
</dbReference>
<gene>
    <name evidence="5" type="ORF">EJ06DRAFT_354260</name>
</gene>
<feature type="region of interest" description="Disordered" evidence="3">
    <location>
        <begin position="188"/>
        <end position="224"/>
    </location>
</feature>
<evidence type="ECO:0000313" key="5">
    <source>
        <dbReference type="EMBL" id="KAF2401667.1"/>
    </source>
</evidence>
<sequence length="781" mass="85088">MQYVRSTFGSVSKTWNSINPATLSGAIDVIVVEQEDGTLACSPFHVRFGKFQLLRPSEKKVEFRVNDVLRPFPMKLGEGGEAFFVFETNEDVPAAMQTSPLASPANSPTNPPTGVATSVELAEPEPLDLADGARTRSTTLEPVSLVKRGDSDGFRSISVDWTTKTPTPPQPSPYERAVTEDVLSTSIAHPEFNAPPTQPRDQSPPAMGRSQSPPPLPPHEAKERAIKLSKKLWSSNIPSQITDTGDLMLDMNGYKSNEEDALRAEVIARRILSEELEGHYDIGALIGADEHGNVWIYGSEEAKEAADRKAGLHALHASAMRSSDAISDPGYHSDDGRSDSGSDTAPQGHMRRDSDSAVGLATPPASADGKRPARNYAKTLRLTSDQLKLLDLKPGANACSFSVGKSTCPAFMYLWRHDVPIVISDIDGTITKSDALGHVLTMIGRDWTHAGVAKLYVDIASNGYNILYLTSRSVGQADTTRGYLNGVVQDGYRLPKGPVIMSPDRTIAALRREVYLRKPEVFKMACLRDIMGLFQGGAGGANRTPFYAGFGNRLTDALSYRSVAIPPTRIFTINSNAEVSLHLLTLNKYRTSYVSMREIVDHYFPPVGLLVGEGGEEYTDFNYWRERPLDVGDFGWSESESESGSEGGEGSVRSEDEGGEDLDASYMEGETPGLRQSVDDLDRSGMLGDVLDGVEEDEGEDVEEGDDQEGDEDGDDEGGDEEEEPLADEPLADERENALEADPLEEAYLGGSVEALDLAQREEQQARGRRRSMKKIKEMVA</sequence>
<dbReference type="GO" id="GO:0009062">
    <property type="term" value="P:fatty acid catabolic process"/>
    <property type="evidence" value="ECO:0007669"/>
    <property type="project" value="TreeGrafter"/>
</dbReference>
<feature type="compositionally biased region" description="Basic and acidic residues" evidence="3">
    <location>
        <begin position="331"/>
        <end position="340"/>
    </location>
</feature>
<dbReference type="Proteomes" id="UP000799640">
    <property type="component" value="Unassembled WGS sequence"/>
</dbReference>
<feature type="region of interest" description="Disordered" evidence="3">
    <location>
        <begin position="634"/>
        <end position="781"/>
    </location>
</feature>
<name>A0A6G1I0R6_9PEZI</name>
<organism evidence="5 6">
    <name type="scientific">Trichodelitschia bisporula</name>
    <dbReference type="NCBI Taxonomy" id="703511"/>
    <lineage>
        <taxon>Eukaryota</taxon>
        <taxon>Fungi</taxon>
        <taxon>Dikarya</taxon>
        <taxon>Ascomycota</taxon>
        <taxon>Pezizomycotina</taxon>
        <taxon>Dothideomycetes</taxon>
        <taxon>Dothideomycetes incertae sedis</taxon>
        <taxon>Phaeotrichales</taxon>
        <taxon>Phaeotrichaceae</taxon>
        <taxon>Trichodelitschia</taxon>
    </lineage>
</organism>
<feature type="region of interest" description="Disordered" evidence="3">
    <location>
        <begin position="98"/>
        <end position="117"/>
    </location>
</feature>
<feature type="region of interest" description="Disordered" evidence="3">
    <location>
        <begin position="148"/>
        <end position="175"/>
    </location>
</feature>
<evidence type="ECO:0000313" key="6">
    <source>
        <dbReference type="Proteomes" id="UP000799640"/>
    </source>
</evidence>
<dbReference type="Pfam" id="PF08235">
    <property type="entry name" value="LNS2"/>
    <property type="match status" value="1"/>
</dbReference>
<dbReference type="EMBL" id="ML996692">
    <property type="protein sequence ID" value="KAF2401667.1"/>
    <property type="molecule type" value="Genomic_DNA"/>
</dbReference>
<dbReference type="InterPro" id="IPR023214">
    <property type="entry name" value="HAD_sf"/>
</dbReference>
<dbReference type="InterPro" id="IPR013209">
    <property type="entry name" value="LNS2"/>
</dbReference>
<dbReference type="GO" id="GO:0019432">
    <property type="term" value="P:triglyceride biosynthetic process"/>
    <property type="evidence" value="ECO:0007669"/>
    <property type="project" value="TreeGrafter"/>
</dbReference>
<keyword evidence="2" id="KW-0597">Phosphoprotein</keyword>
<protein>
    <submittedName>
        <fullName evidence="5">LNS2-domain-containing protein</fullName>
    </submittedName>
</protein>
<dbReference type="InterPro" id="IPR026058">
    <property type="entry name" value="LIPIN"/>
</dbReference>
<feature type="region of interest" description="Disordered" evidence="3">
    <location>
        <begin position="321"/>
        <end position="374"/>
    </location>
</feature>
<dbReference type="PANTHER" id="PTHR12181:SF12">
    <property type="entry name" value="PHOSPHATIDATE PHOSPHATASE"/>
    <property type="match status" value="1"/>
</dbReference>
<dbReference type="SMART" id="SM00775">
    <property type="entry name" value="LNS2"/>
    <property type="match status" value="1"/>
</dbReference>
<dbReference type="Pfam" id="PF04571">
    <property type="entry name" value="Lipin_N"/>
    <property type="match status" value="1"/>
</dbReference>
<feature type="compositionally biased region" description="Low complexity" evidence="3">
    <location>
        <begin position="635"/>
        <end position="644"/>
    </location>
</feature>
<evidence type="ECO:0000256" key="1">
    <source>
        <dbReference type="ARBA" id="ARBA00005476"/>
    </source>
</evidence>
<dbReference type="OrthoDB" id="4567at2759"/>
<feature type="compositionally biased region" description="Acidic residues" evidence="3">
    <location>
        <begin position="692"/>
        <end position="731"/>
    </location>
</feature>
<dbReference type="Pfam" id="PF24565">
    <property type="entry name" value="Ned1_M"/>
    <property type="match status" value="1"/>
</dbReference>
<dbReference type="AlphaFoldDB" id="A0A6G1I0R6"/>
<accession>A0A6G1I0R6</accession>
<evidence type="ECO:0000259" key="4">
    <source>
        <dbReference type="SMART" id="SM00775"/>
    </source>
</evidence>
<dbReference type="InterPro" id="IPR031315">
    <property type="entry name" value="LNS2/PITP"/>
</dbReference>
<dbReference type="FunFam" id="3.40.50.1000:FF:000063">
    <property type="entry name" value="Nuclear elongation and deformation protein"/>
    <property type="match status" value="1"/>
</dbReference>
<dbReference type="GO" id="GO:0005634">
    <property type="term" value="C:nucleus"/>
    <property type="evidence" value="ECO:0007669"/>
    <property type="project" value="UniProtKB-ARBA"/>
</dbReference>
<feature type="domain" description="LNS2/PITP" evidence="4">
    <location>
        <begin position="421"/>
        <end position="582"/>
    </location>
</feature>
<keyword evidence="6" id="KW-1185">Reference proteome</keyword>